<dbReference type="PANTHER" id="PTHR19446">
    <property type="entry name" value="REVERSE TRANSCRIPTASES"/>
    <property type="match status" value="1"/>
</dbReference>
<evidence type="ECO:0000313" key="1">
    <source>
        <dbReference type="EMBL" id="CAG9837571.1"/>
    </source>
</evidence>
<dbReference type="SUPFAM" id="SSF100910">
    <property type="entry name" value="Chemosensory protein Csp2"/>
    <property type="match status" value="1"/>
</dbReference>
<name>A0A9N9T5X2_DIABA</name>
<sequence length="251" mass="29049">MAVAYNTVQKGAVFWNTLKVITKQKSHSRSHLVNNIILNNLQEKAETFKNTLQAALISTNNSNFSERFKREAERRVEDIFYYPHVHDGPHPHPIMAPVTEDTVRQMCNIGKKTSLGPDDIHRRCLKNLPENIIPFLTNVINASLTLSYFPISWKIASTVMIPKQGKPLTNPKSYRPISLLSTIATWKILLDNPCKDTCTEEDKTKVKKVIKYLYVHHRDWFDKLVETLDQKKEYLTKYKKPLEDIVKDDSL</sequence>
<dbReference type="Gene3D" id="1.10.2080.10">
    <property type="entry name" value="Insect odorant-binding protein A10/Ejaculatory bulb-specific protein 3"/>
    <property type="match status" value="1"/>
</dbReference>
<dbReference type="EMBL" id="OU898282">
    <property type="protein sequence ID" value="CAG9837571.1"/>
    <property type="molecule type" value="Genomic_DNA"/>
</dbReference>
<reference evidence="1" key="1">
    <citation type="submission" date="2022-01" db="EMBL/GenBank/DDBJ databases">
        <authorList>
            <person name="King R."/>
        </authorList>
    </citation>
    <scope>NUCLEOTIDE SEQUENCE</scope>
</reference>
<accession>A0A9N9T5X2</accession>
<gene>
    <name evidence="1" type="ORF">DIABBA_LOCUS10539</name>
</gene>
<evidence type="ECO:0008006" key="3">
    <source>
        <dbReference type="Google" id="ProtNLM"/>
    </source>
</evidence>
<dbReference type="AlphaFoldDB" id="A0A9N9T5X2"/>
<evidence type="ECO:0000313" key="2">
    <source>
        <dbReference type="Proteomes" id="UP001153709"/>
    </source>
</evidence>
<dbReference type="InterPro" id="IPR036682">
    <property type="entry name" value="OS_D_A10/PebIII_sf"/>
</dbReference>
<proteinExistence type="predicted"/>
<dbReference type="OrthoDB" id="6778023at2759"/>
<dbReference type="Proteomes" id="UP001153709">
    <property type="component" value="Chromosome 7"/>
</dbReference>
<protein>
    <recommendedName>
        <fullName evidence="3">Reverse transcriptase</fullName>
    </recommendedName>
</protein>
<organism evidence="1 2">
    <name type="scientific">Diabrotica balteata</name>
    <name type="common">Banded cucumber beetle</name>
    <dbReference type="NCBI Taxonomy" id="107213"/>
    <lineage>
        <taxon>Eukaryota</taxon>
        <taxon>Metazoa</taxon>
        <taxon>Ecdysozoa</taxon>
        <taxon>Arthropoda</taxon>
        <taxon>Hexapoda</taxon>
        <taxon>Insecta</taxon>
        <taxon>Pterygota</taxon>
        <taxon>Neoptera</taxon>
        <taxon>Endopterygota</taxon>
        <taxon>Coleoptera</taxon>
        <taxon>Polyphaga</taxon>
        <taxon>Cucujiformia</taxon>
        <taxon>Chrysomeloidea</taxon>
        <taxon>Chrysomelidae</taxon>
        <taxon>Galerucinae</taxon>
        <taxon>Diabroticina</taxon>
        <taxon>Diabroticites</taxon>
        <taxon>Diabrotica</taxon>
    </lineage>
</organism>
<keyword evidence="2" id="KW-1185">Reference proteome</keyword>